<sequence length="342" mass="38049">MHGIDRDILVGNAQLLSQMTTPTFADTDWDWFFSSLAQSAAAIVAIFAGFIINKVLANQTAHESSVQEMTQLQTEAQRLGDEAGARRFEWYSRRYNEDALEEAGAHLKNTEETDDDQLTVDGLLADFPMSPFVAPEANRTVMDALLQAHLDARQKARERRNRPMSPATAAVLKRTGMPFGVDAFVEKSVRTLPRIPNMELLRMMRTERERIDEVRRKVDHHIRLIGNCLASSGQSANNRRAMRFWLALVVVLFLAGVIYPLSFLPSPAAPQLSARPTDILGALVSVRGVLLSLVSAAFLAVVGVFARINERTVMPATLVDELTRYMNVRAYAEEFGFADPGD</sequence>
<accession>A0A7X5UAQ0</accession>
<evidence type="ECO:0000313" key="2">
    <source>
        <dbReference type="EMBL" id="NII06910.1"/>
    </source>
</evidence>
<keyword evidence="1" id="KW-0472">Membrane</keyword>
<protein>
    <submittedName>
        <fullName evidence="2">Uncharacterized protein</fullName>
    </submittedName>
</protein>
<feature type="transmembrane region" description="Helical" evidence="1">
    <location>
        <begin position="31"/>
        <end position="52"/>
    </location>
</feature>
<organism evidence="2 3">
    <name type="scientific">Luteibacter anthropi</name>
    <dbReference type="NCBI Taxonomy" id="564369"/>
    <lineage>
        <taxon>Bacteria</taxon>
        <taxon>Pseudomonadati</taxon>
        <taxon>Pseudomonadota</taxon>
        <taxon>Gammaproteobacteria</taxon>
        <taxon>Lysobacterales</taxon>
        <taxon>Rhodanobacteraceae</taxon>
        <taxon>Luteibacter</taxon>
    </lineage>
</organism>
<keyword evidence="1" id="KW-0812">Transmembrane</keyword>
<feature type="transmembrane region" description="Helical" evidence="1">
    <location>
        <begin position="284"/>
        <end position="306"/>
    </location>
</feature>
<feature type="transmembrane region" description="Helical" evidence="1">
    <location>
        <begin position="244"/>
        <end position="264"/>
    </location>
</feature>
<dbReference type="EMBL" id="JAARLZ010000005">
    <property type="protein sequence ID" value="NII06910.1"/>
    <property type="molecule type" value="Genomic_DNA"/>
</dbReference>
<reference evidence="2 3" key="1">
    <citation type="submission" date="2020-03" db="EMBL/GenBank/DDBJ databases">
        <authorList>
            <person name="Lai Q."/>
        </authorList>
    </citation>
    <scope>NUCLEOTIDE SEQUENCE [LARGE SCALE GENOMIC DNA]</scope>
    <source>
        <strain evidence="2 3">CCUG 25036</strain>
    </source>
</reference>
<evidence type="ECO:0000313" key="3">
    <source>
        <dbReference type="Proteomes" id="UP000490980"/>
    </source>
</evidence>
<dbReference type="Proteomes" id="UP000490980">
    <property type="component" value="Unassembled WGS sequence"/>
</dbReference>
<evidence type="ECO:0000256" key="1">
    <source>
        <dbReference type="SAM" id="Phobius"/>
    </source>
</evidence>
<gene>
    <name evidence="2" type="ORF">HBF25_10975</name>
</gene>
<keyword evidence="1" id="KW-1133">Transmembrane helix</keyword>
<name>A0A7X5UAQ0_9GAMM</name>
<comment type="caution">
    <text evidence="2">The sequence shown here is derived from an EMBL/GenBank/DDBJ whole genome shotgun (WGS) entry which is preliminary data.</text>
</comment>
<dbReference type="AlphaFoldDB" id="A0A7X5UAQ0"/>
<keyword evidence="3" id="KW-1185">Reference proteome</keyword>
<dbReference type="RefSeq" id="WP_166948310.1">
    <property type="nucleotide sequence ID" value="NZ_JAARLZ010000005.1"/>
</dbReference>
<proteinExistence type="predicted"/>